<proteinExistence type="predicted"/>
<dbReference type="AlphaFoldDB" id="A0A1T5HLF0"/>
<dbReference type="InterPro" id="IPR013783">
    <property type="entry name" value="Ig-like_fold"/>
</dbReference>
<gene>
    <name evidence="3" type="ORF">SAMN03080601_02426</name>
</gene>
<dbReference type="Gene3D" id="2.60.40.10">
    <property type="entry name" value="Immunoglobulins"/>
    <property type="match status" value="2"/>
</dbReference>
<name>A0A1T5HLF0_9BACT</name>
<dbReference type="NCBIfam" id="TIGR04183">
    <property type="entry name" value="Por_Secre_tail"/>
    <property type="match status" value="1"/>
</dbReference>
<dbReference type="EMBL" id="FUYV01000014">
    <property type="protein sequence ID" value="SKC21505.1"/>
    <property type="molecule type" value="Genomic_DNA"/>
</dbReference>
<evidence type="ECO:0000259" key="2">
    <source>
        <dbReference type="Pfam" id="PF18962"/>
    </source>
</evidence>
<accession>A0A1T5HLF0</accession>
<evidence type="ECO:0000313" key="3">
    <source>
        <dbReference type="EMBL" id="SKC21505.1"/>
    </source>
</evidence>
<keyword evidence="4" id="KW-1185">Reference proteome</keyword>
<protein>
    <submittedName>
        <fullName evidence="3">Por secretion system C-terminal sorting domain-containing protein</fullName>
    </submittedName>
</protein>
<dbReference type="KEGG" id="asx:CDL62_00955"/>
<evidence type="ECO:0000313" key="4">
    <source>
        <dbReference type="Proteomes" id="UP000191055"/>
    </source>
</evidence>
<sequence>MKNLYSTFSWKSVFTTLCIAFLTLSVSATTTVTLRVDMTGQDVSEAFVSGTFTDNGGWSILPMTREGETDVYFIELELTPGVLETYYFLSANDWNSRESVPEACWTGEWDNHRGFTVPDEPETYGYMFGGCDPVGSEAPDPVVKFDITFRVDMTGQDISNGVFVTGNFTAPGGGDWYFVELDQEGETDIFITTVSLPEGSYTYAFWRNNNWEEVYRETVPEECALSGTVFDWDTDRLLVVTDSDKTVEVLFGSCDPIGTPVSIKNRKVLNVELYPVPASEFLNIAWTGAHGSAIVTIYNVNGEKVVSQINSFSGDGILLNVSTLPVGVYLVEIELDDQRVVKRITIK</sequence>
<dbReference type="RefSeq" id="WP_079558136.1">
    <property type="nucleotide sequence ID" value="NZ_CP021904.1"/>
</dbReference>
<dbReference type="Proteomes" id="UP000191055">
    <property type="component" value="Unassembled WGS sequence"/>
</dbReference>
<dbReference type="STRING" id="889453.SAMN03080601_02426"/>
<feature type="domain" description="Secretion system C-terminal sorting" evidence="2">
    <location>
        <begin position="273"/>
        <end position="346"/>
    </location>
</feature>
<feature type="signal peptide" evidence="1">
    <location>
        <begin position="1"/>
        <end position="28"/>
    </location>
</feature>
<dbReference type="Pfam" id="PF18962">
    <property type="entry name" value="Por_Secre_tail"/>
    <property type="match status" value="1"/>
</dbReference>
<organism evidence="3 4">
    <name type="scientific">Alkalitalea saponilacus</name>
    <dbReference type="NCBI Taxonomy" id="889453"/>
    <lineage>
        <taxon>Bacteria</taxon>
        <taxon>Pseudomonadati</taxon>
        <taxon>Bacteroidota</taxon>
        <taxon>Bacteroidia</taxon>
        <taxon>Marinilabiliales</taxon>
        <taxon>Marinilabiliaceae</taxon>
        <taxon>Alkalitalea</taxon>
    </lineage>
</organism>
<dbReference type="OrthoDB" id="1076849at2"/>
<feature type="chain" id="PRO_5012843582" evidence="1">
    <location>
        <begin position="29"/>
        <end position="347"/>
    </location>
</feature>
<keyword evidence="1" id="KW-0732">Signal</keyword>
<dbReference type="InterPro" id="IPR026444">
    <property type="entry name" value="Secre_tail"/>
</dbReference>
<evidence type="ECO:0000256" key="1">
    <source>
        <dbReference type="SAM" id="SignalP"/>
    </source>
</evidence>
<reference evidence="3 4" key="1">
    <citation type="submission" date="2017-02" db="EMBL/GenBank/DDBJ databases">
        <authorList>
            <person name="Peterson S.W."/>
        </authorList>
    </citation>
    <scope>NUCLEOTIDE SEQUENCE [LARGE SCALE GENOMIC DNA]</scope>
    <source>
        <strain evidence="3 4">DSM 24412</strain>
    </source>
</reference>